<name>A0A2H9VMJ1_9SPHI</name>
<dbReference type="RefSeq" id="WP_100341882.1">
    <property type="nucleotide sequence ID" value="NZ_PGFJ01000002.1"/>
</dbReference>
<reference evidence="1 2" key="1">
    <citation type="submission" date="2017-11" db="EMBL/GenBank/DDBJ databases">
        <title>Genomic Encyclopedia of Archaeal and Bacterial Type Strains, Phase II (KMG-II): From Individual Species to Whole Genera.</title>
        <authorList>
            <person name="Goeker M."/>
        </authorList>
    </citation>
    <scope>NUCLEOTIDE SEQUENCE [LARGE SCALE GENOMIC DNA]</scope>
    <source>
        <strain evidence="1 2">DSM 28175</strain>
    </source>
</reference>
<dbReference type="OrthoDB" id="894042at2"/>
<evidence type="ECO:0000313" key="2">
    <source>
        <dbReference type="Proteomes" id="UP000242687"/>
    </source>
</evidence>
<protein>
    <submittedName>
        <fullName evidence="1">Uncharacterized protein</fullName>
    </submittedName>
</protein>
<keyword evidence="2" id="KW-1185">Reference proteome</keyword>
<dbReference type="AlphaFoldDB" id="A0A2H9VMJ1"/>
<gene>
    <name evidence="1" type="ORF">CLV57_2684</name>
</gene>
<proteinExistence type="predicted"/>
<comment type="caution">
    <text evidence="1">The sequence shown here is derived from an EMBL/GenBank/DDBJ whole genome shotgun (WGS) entry which is preliminary data.</text>
</comment>
<dbReference type="EMBL" id="PGFJ01000002">
    <property type="protein sequence ID" value="PJJ79550.1"/>
    <property type="molecule type" value="Genomic_DNA"/>
</dbReference>
<evidence type="ECO:0000313" key="1">
    <source>
        <dbReference type="EMBL" id="PJJ79550.1"/>
    </source>
</evidence>
<accession>A0A2H9VMJ1</accession>
<organism evidence="1 2">
    <name type="scientific">Mucilaginibacter auburnensis</name>
    <dbReference type="NCBI Taxonomy" id="1457233"/>
    <lineage>
        <taxon>Bacteria</taxon>
        <taxon>Pseudomonadati</taxon>
        <taxon>Bacteroidota</taxon>
        <taxon>Sphingobacteriia</taxon>
        <taxon>Sphingobacteriales</taxon>
        <taxon>Sphingobacteriaceae</taxon>
        <taxon>Mucilaginibacter</taxon>
    </lineage>
</organism>
<dbReference type="Proteomes" id="UP000242687">
    <property type="component" value="Unassembled WGS sequence"/>
</dbReference>
<sequence length="128" mass="15039">MKKLTAILILVAYLFSTTELHQLLKLPIVFQHYKEHKAWNSGISFLDFLDMHYMHGSPHYGDYDEDMQLPFKSFDKCLSTTIPVIVPQKIKIAVHQPVKLKKQMRFMLTDDFIPSLYLSRIWQPPKAC</sequence>